<comment type="caution">
    <text evidence="1">The sequence shown here is derived from an EMBL/GenBank/DDBJ whole genome shotgun (WGS) entry which is preliminary data.</text>
</comment>
<gene>
    <name evidence="1" type="ORF">NDU88_004906</name>
</gene>
<dbReference type="AlphaFoldDB" id="A0AAV7VK41"/>
<dbReference type="EMBL" id="JANPWB010000003">
    <property type="protein sequence ID" value="KAJ1201091.1"/>
    <property type="molecule type" value="Genomic_DNA"/>
</dbReference>
<evidence type="ECO:0000313" key="2">
    <source>
        <dbReference type="Proteomes" id="UP001066276"/>
    </source>
</evidence>
<proteinExistence type="predicted"/>
<evidence type="ECO:0000313" key="1">
    <source>
        <dbReference type="EMBL" id="KAJ1201091.1"/>
    </source>
</evidence>
<protein>
    <submittedName>
        <fullName evidence="1">Uncharacterized protein</fullName>
    </submittedName>
</protein>
<organism evidence="1 2">
    <name type="scientific">Pleurodeles waltl</name>
    <name type="common">Iberian ribbed newt</name>
    <dbReference type="NCBI Taxonomy" id="8319"/>
    <lineage>
        <taxon>Eukaryota</taxon>
        <taxon>Metazoa</taxon>
        <taxon>Chordata</taxon>
        <taxon>Craniata</taxon>
        <taxon>Vertebrata</taxon>
        <taxon>Euteleostomi</taxon>
        <taxon>Amphibia</taxon>
        <taxon>Batrachia</taxon>
        <taxon>Caudata</taxon>
        <taxon>Salamandroidea</taxon>
        <taxon>Salamandridae</taxon>
        <taxon>Pleurodelinae</taxon>
        <taxon>Pleurodeles</taxon>
    </lineage>
</organism>
<accession>A0AAV7VK41</accession>
<keyword evidence="2" id="KW-1185">Reference proteome</keyword>
<name>A0AAV7VK41_PLEWA</name>
<sequence>MLRQSTLVSRRDTIERRYRLCDYIIKEHTTHLKSNISEDLAAKTRSLLNSTTGNGPEEGDLLYNITKHRNARRPFGPYGTTQIEPR</sequence>
<reference evidence="1" key="1">
    <citation type="journal article" date="2022" name="bioRxiv">
        <title>Sequencing and chromosome-scale assembly of the giantPleurodeles waltlgenome.</title>
        <authorList>
            <person name="Brown T."/>
            <person name="Elewa A."/>
            <person name="Iarovenko S."/>
            <person name="Subramanian E."/>
            <person name="Araus A.J."/>
            <person name="Petzold A."/>
            <person name="Susuki M."/>
            <person name="Suzuki K.-i.T."/>
            <person name="Hayashi T."/>
            <person name="Toyoda A."/>
            <person name="Oliveira C."/>
            <person name="Osipova E."/>
            <person name="Leigh N.D."/>
            <person name="Simon A."/>
            <person name="Yun M.H."/>
        </authorList>
    </citation>
    <scope>NUCLEOTIDE SEQUENCE</scope>
    <source>
        <strain evidence="1">20211129_DDA</strain>
        <tissue evidence="1">Liver</tissue>
    </source>
</reference>
<dbReference type="Proteomes" id="UP001066276">
    <property type="component" value="Chromosome 2_1"/>
</dbReference>